<dbReference type="InterPro" id="IPR012340">
    <property type="entry name" value="NA-bd_OB-fold"/>
</dbReference>
<dbReference type="InterPro" id="IPR001900">
    <property type="entry name" value="RNase_II/R"/>
</dbReference>
<dbReference type="SMART" id="SM00955">
    <property type="entry name" value="RNB"/>
    <property type="match status" value="1"/>
</dbReference>
<dbReference type="GO" id="GO:0003723">
    <property type="term" value="F:RNA binding"/>
    <property type="evidence" value="ECO:0007669"/>
    <property type="project" value="InterPro"/>
</dbReference>
<evidence type="ECO:0000313" key="2">
    <source>
        <dbReference type="EMBL" id="KAJ7762025.1"/>
    </source>
</evidence>
<dbReference type="AlphaFoldDB" id="A0AAD7JCJ5"/>
<gene>
    <name evidence="2" type="ORF">DFH07DRAFT_739807</name>
</gene>
<dbReference type="GO" id="GO:0000175">
    <property type="term" value="F:3'-5'-RNA exonuclease activity"/>
    <property type="evidence" value="ECO:0007669"/>
    <property type="project" value="TreeGrafter"/>
</dbReference>
<dbReference type="EMBL" id="JARJLG010000044">
    <property type="protein sequence ID" value="KAJ7762025.1"/>
    <property type="molecule type" value="Genomic_DNA"/>
</dbReference>
<evidence type="ECO:0000259" key="1">
    <source>
        <dbReference type="SMART" id="SM00955"/>
    </source>
</evidence>
<organism evidence="2 3">
    <name type="scientific">Mycena maculata</name>
    <dbReference type="NCBI Taxonomy" id="230809"/>
    <lineage>
        <taxon>Eukaryota</taxon>
        <taxon>Fungi</taxon>
        <taxon>Dikarya</taxon>
        <taxon>Basidiomycota</taxon>
        <taxon>Agaricomycotina</taxon>
        <taxon>Agaricomycetes</taxon>
        <taxon>Agaricomycetidae</taxon>
        <taxon>Agaricales</taxon>
        <taxon>Marasmiineae</taxon>
        <taxon>Mycenaceae</taxon>
        <taxon>Mycena</taxon>
    </lineage>
</organism>
<feature type="domain" description="RNB" evidence="1">
    <location>
        <begin position="388"/>
        <end position="736"/>
    </location>
</feature>
<dbReference type="Proteomes" id="UP001215280">
    <property type="component" value="Unassembled WGS sequence"/>
</dbReference>
<dbReference type="GO" id="GO:0000932">
    <property type="term" value="C:P-body"/>
    <property type="evidence" value="ECO:0007669"/>
    <property type="project" value="TreeGrafter"/>
</dbReference>
<name>A0AAD7JCJ5_9AGAR</name>
<proteinExistence type="predicted"/>
<dbReference type="Pfam" id="PF00773">
    <property type="entry name" value="RNB"/>
    <property type="match status" value="1"/>
</dbReference>
<comment type="caution">
    <text evidence="2">The sequence shown here is derived from an EMBL/GenBank/DDBJ whole genome shotgun (WGS) entry which is preliminary data.</text>
</comment>
<protein>
    <recommendedName>
        <fullName evidence="1">RNB domain-containing protein</fullName>
    </recommendedName>
</protein>
<dbReference type="InterPro" id="IPR050180">
    <property type="entry name" value="RNR_Ribonuclease"/>
</dbReference>
<sequence length="864" mass="97686">MISTIKHDVRAPSMDKFSFEAAEERASPGGDWGEEDVSGEGFIPGTFIELRRNELSTHGVVLGELFRDSRWHVMTLVSTGEVWDPLRDDVMFSVPALVPLELAQRCSMLDIAMEESQLNARIQVLQRIRQIERAVEGAVGDLMRTGTDIYNIVRSKDPDKWTSTTVTEVARLFSKRPATLVTLFAAHKYLMERPECFVAHHAYRRSQTFDVRPASHLQILKTITDWCRQRDGPLQDFARRALPVIAANRKLQAETRHDPPSQRSAKHEWTPEDITILTFLHHALQPYRSVQPDPYSIGQSSIMRQLDPDPKVDDHKVHMALIDLGVYAPWQDIFSLRRILNLDQGDPETSPEIQATDALVKRSLSTPAKSGPLGPEDFYASDPLDHLRHDFGDMPIYVIDDVGAHELDDGMSYEAIPGEPDSYWLHAHVADPASTIPPTHILAQRAAKQSQTVYFVHRTWPLFPKSLMFSGQPGFSLARKTENRVLTFSSKINAAGELVDWVVRPGIARNFIQLSYDEVDLTLTGNIIRRFYPFSPPRASPPDPQLPDWQVNDLRTLSMLRDRVVKNRFDQGIVESDNEAVSFDKFVVPSNIESPTMRASEFRGFPEFTYYVSYMKDHTASARGMVAEGMKLACRTASRWCAERGVDILRRTATPLEAAPEAMEKLRAMRDRGGLVNSGKIMALATSMPIADYSLSPVAHWALGVPEGYGYSRVTSPLRRFSDLMGHYQIHSSLLGQKPHFSTQYMQEYMEWLKADDRLKKRSENLHTRSWVLIALKRWMESPRTDIPDPLADLQAVLRHPPRTNIVTGDAQSEVNIPVLGISATLALSQDQFAKMKWQISDSMRVNIKALNLGVRPALMVTPH</sequence>
<keyword evidence="3" id="KW-1185">Reference proteome</keyword>
<dbReference type="PANTHER" id="PTHR23355:SF65">
    <property type="entry name" value="EXORIBONUCLEASE CYT-4, PUTATIVE (AFU_ORTHOLOGUE AFUA_7G01550)-RELATED"/>
    <property type="match status" value="1"/>
</dbReference>
<accession>A0AAD7JCJ5</accession>
<evidence type="ECO:0000313" key="3">
    <source>
        <dbReference type="Proteomes" id="UP001215280"/>
    </source>
</evidence>
<dbReference type="SUPFAM" id="SSF50249">
    <property type="entry name" value="Nucleic acid-binding proteins"/>
    <property type="match status" value="1"/>
</dbReference>
<dbReference type="PANTHER" id="PTHR23355">
    <property type="entry name" value="RIBONUCLEASE"/>
    <property type="match status" value="1"/>
</dbReference>
<dbReference type="GO" id="GO:0006402">
    <property type="term" value="P:mRNA catabolic process"/>
    <property type="evidence" value="ECO:0007669"/>
    <property type="project" value="TreeGrafter"/>
</dbReference>
<reference evidence="2" key="1">
    <citation type="submission" date="2023-03" db="EMBL/GenBank/DDBJ databases">
        <title>Massive genome expansion in bonnet fungi (Mycena s.s.) driven by repeated elements and novel gene families across ecological guilds.</title>
        <authorList>
            <consortium name="Lawrence Berkeley National Laboratory"/>
            <person name="Harder C.B."/>
            <person name="Miyauchi S."/>
            <person name="Viragh M."/>
            <person name="Kuo A."/>
            <person name="Thoen E."/>
            <person name="Andreopoulos B."/>
            <person name="Lu D."/>
            <person name="Skrede I."/>
            <person name="Drula E."/>
            <person name="Henrissat B."/>
            <person name="Morin E."/>
            <person name="Kohler A."/>
            <person name="Barry K."/>
            <person name="LaButti K."/>
            <person name="Morin E."/>
            <person name="Salamov A."/>
            <person name="Lipzen A."/>
            <person name="Mereny Z."/>
            <person name="Hegedus B."/>
            <person name="Baldrian P."/>
            <person name="Stursova M."/>
            <person name="Weitz H."/>
            <person name="Taylor A."/>
            <person name="Grigoriev I.V."/>
            <person name="Nagy L.G."/>
            <person name="Martin F."/>
            <person name="Kauserud H."/>
        </authorList>
    </citation>
    <scope>NUCLEOTIDE SEQUENCE</scope>
    <source>
        <strain evidence="2">CBHHK188m</strain>
    </source>
</reference>